<feature type="region of interest" description="Disordered" evidence="12">
    <location>
        <begin position="381"/>
        <end position="400"/>
    </location>
</feature>
<evidence type="ECO:0000256" key="5">
    <source>
        <dbReference type="ARBA" id="ARBA00022723"/>
    </source>
</evidence>
<keyword evidence="3" id="KW-0963">Cytoplasm</keyword>
<feature type="zinc finger region" description="C3H1-type" evidence="11">
    <location>
        <begin position="173"/>
        <end position="194"/>
    </location>
</feature>
<dbReference type="InterPro" id="IPR041360">
    <property type="entry name" value="ZAP_HTH"/>
</dbReference>
<evidence type="ECO:0000256" key="4">
    <source>
        <dbReference type="ARBA" id="ARBA00022553"/>
    </source>
</evidence>
<keyword evidence="8 11" id="KW-0862">Zinc</keyword>
<evidence type="ECO:0000256" key="9">
    <source>
        <dbReference type="ARBA" id="ARBA00023242"/>
    </source>
</evidence>
<dbReference type="InterPro" id="IPR057602">
    <property type="entry name" value="Zfn-CCCH_PARP12"/>
</dbReference>
<dbReference type="PROSITE" id="PS50918">
    <property type="entry name" value="WWE"/>
    <property type="match status" value="1"/>
</dbReference>
<keyword evidence="7 11" id="KW-0863">Zinc-finger</keyword>
<feature type="compositionally biased region" description="Polar residues" evidence="12">
    <location>
        <begin position="381"/>
        <end position="395"/>
    </location>
</feature>
<accession>A0A7J7RJQ8</accession>
<dbReference type="GO" id="GO:0008270">
    <property type="term" value="F:zinc ion binding"/>
    <property type="evidence" value="ECO:0007669"/>
    <property type="project" value="UniProtKB-KW"/>
</dbReference>
<evidence type="ECO:0000256" key="7">
    <source>
        <dbReference type="ARBA" id="ARBA00022771"/>
    </source>
</evidence>
<dbReference type="InterPro" id="IPR036388">
    <property type="entry name" value="WH-like_DNA-bd_sf"/>
</dbReference>
<keyword evidence="5 11" id="KW-0479">Metal-binding</keyword>
<dbReference type="SUPFAM" id="SSF117839">
    <property type="entry name" value="WWE domain"/>
    <property type="match status" value="1"/>
</dbReference>
<feature type="compositionally biased region" description="Basic and acidic residues" evidence="12">
    <location>
        <begin position="236"/>
        <end position="250"/>
    </location>
</feature>
<dbReference type="AlphaFoldDB" id="A0A7J7RJQ8"/>
<feature type="region of interest" description="Disordered" evidence="12">
    <location>
        <begin position="221"/>
        <end position="250"/>
    </location>
</feature>
<evidence type="ECO:0000256" key="8">
    <source>
        <dbReference type="ARBA" id="ARBA00022833"/>
    </source>
</evidence>
<dbReference type="GO" id="GO:0003723">
    <property type="term" value="F:RNA binding"/>
    <property type="evidence" value="ECO:0007669"/>
    <property type="project" value="TreeGrafter"/>
</dbReference>
<dbReference type="GO" id="GO:1990404">
    <property type="term" value="F:NAD+-protein mono-ADP-ribosyltransferase activity"/>
    <property type="evidence" value="ECO:0007669"/>
    <property type="project" value="TreeGrafter"/>
</dbReference>
<dbReference type="Pfam" id="PF18606">
    <property type="entry name" value="HTH_53"/>
    <property type="match status" value="1"/>
</dbReference>
<feature type="compositionally biased region" description="Polar residues" evidence="12">
    <location>
        <begin position="587"/>
        <end position="597"/>
    </location>
</feature>
<gene>
    <name evidence="16" type="ORF">mRhiFer1_018575</name>
</gene>
<dbReference type="PANTHER" id="PTHR45740:SF8">
    <property type="entry name" value="ZINC FINGER CCCH-TYPE ANTIVIRAL PROTEIN 1"/>
    <property type="match status" value="1"/>
</dbReference>
<dbReference type="InterPro" id="IPR012317">
    <property type="entry name" value="Poly(ADP-ribose)pol_cat_dom"/>
</dbReference>
<feature type="domain" description="WWE" evidence="14">
    <location>
        <begin position="711"/>
        <end position="798"/>
    </location>
</feature>
<evidence type="ECO:0000259" key="15">
    <source>
        <dbReference type="PROSITE" id="PS51059"/>
    </source>
</evidence>
<evidence type="ECO:0000313" key="17">
    <source>
        <dbReference type="Proteomes" id="UP000585614"/>
    </source>
</evidence>
<dbReference type="GO" id="GO:0003950">
    <property type="term" value="F:NAD+ poly-ADP-ribosyltransferase activity"/>
    <property type="evidence" value="ECO:0007669"/>
    <property type="project" value="InterPro"/>
</dbReference>
<evidence type="ECO:0000259" key="13">
    <source>
        <dbReference type="PROSITE" id="PS50103"/>
    </source>
</evidence>
<feature type="region of interest" description="Disordered" evidence="12">
    <location>
        <begin position="356"/>
        <end position="375"/>
    </location>
</feature>
<dbReference type="PROSITE" id="PS50103">
    <property type="entry name" value="ZF_C3H1"/>
    <property type="match status" value="1"/>
</dbReference>
<dbReference type="GO" id="GO:0061014">
    <property type="term" value="P:positive regulation of mRNA catabolic process"/>
    <property type="evidence" value="ECO:0007669"/>
    <property type="project" value="TreeGrafter"/>
</dbReference>
<dbReference type="PROSITE" id="PS51059">
    <property type="entry name" value="PARP_CATALYTIC"/>
    <property type="match status" value="1"/>
</dbReference>
<dbReference type="InterPro" id="IPR000571">
    <property type="entry name" value="Znf_CCCH"/>
</dbReference>
<protein>
    <submittedName>
        <fullName evidence="16">Zinc finger CCCH-type containing, antiviral 1</fullName>
    </submittedName>
</protein>
<dbReference type="InterPro" id="IPR004170">
    <property type="entry name" value="WWE_dom"/>
</dbReference>
<dbReference type="PANTHER" id="PTHR45740">
    <property type="entry name" value="POLY [ADP-RIBOSE] POLYMERASE"/>
    <property type="match status" value="1"/>
</dbReference>
<dbReference type="Pfam" id="PF02825">
    <property type="entry name" value="WWE"/>
    <property type="match status" value="1"/>
</dbReference>
<dbReference type="CDD" id="cd01439">
    <property type="entry name" value="TCCD_inducible_PARP_like"/>
    <property type="match status" value="1"/>
</dbReference>
<organism evidence="16 17">
    <name type="scientific">Rhinolophus ferrumequinum</name>
    <name type="common">Greater horseshoe bat</name>
    <dbReference type="NCBI Taxonomy" id="59479"/>
    <lineage>
        <taxon>Eukaryota</taxon>
        <taxon>Metazoa</taxon>
        <taxon>Chordata</taxon>
        <taxon>Craniata</taxon>
        <taxon>Vertebrata</taxon>
        <taxon>Euteleostomi</taxon>
        <taxon>Mammalia</taxon>
        <taxon>Eutheria</taxon>
        <taxon>Laurasiatheria</taxon>
        <taxon>Chiroptera</taxon>
        <taxon>Yinpterochiroptera</taxon>
        <taxon>Rhinolophoidea</taxon>
        <taxon>Rhinolophidae</taxon>
        <taxon>Rhinolophinae</taxon>
        <taxon>Rhinolophus</taxon>
    </lineage>
</organism>
<dbReference type="Pfam" id="PF23466">
    <property type="entry name" value="WWE_4"/>
    <property type="match status" value="1"/>
</dbReference>
<evidence type="ECO:0000256" key="10">
    <source>
        <dbReference type="ARBA" id="ARBA00024347"/>
    </source>
</evidence>
<feature type="region of interest" description="Disordered" evidence="12">
    <location>
        <begin position="586"/>
        <end position="625"/>
    </location>
</feature>
<dbReference type="GO" id="GO:0005737">
    <property type="term" value="C:cytoplasm"/>
    <property type="evidence" value="ECO:0007669"/>
    <property type="project" value="UniProtKB-SubCell"/>
</dbReference>
<feature type="compositionally biased region" description="Polar residues" evidence="12">
    <location>
        <begin position="356"/>
        <end position="365"/>
    </location>
</feature>
<dbReference type="FunFam" id="1.10.10.10:FF:000428">
    <property type="entry name" value="Zinc finger CCCH-type containing, antiviral 1"/>
    <property type="match status" value="1"/>
</dbReference>
<sequence length="1021" mass="113163">MADPEVCCFITKILCAHGGRMALDALLDEIVLSEAQLCEVLEAAGPNRFVILETGGGAGVTRSVVATTGARVCRRKFCQKSCGNLHLCKLNLLGRCHYSQSERNLCKYSHEVLSEDNFRILKNHQLSGLNKEELAVLLVQSDPFFMPEICKSYKGEGRRQICSQQPPCERLHICEHFTRGNCGYANCLRSHNLMDRKVLAIMREHGLTPEVVQNIQDICNSKHNRKKPSGLRAPSHRRDTAYRGRSKSRDRVLQDKLEFLPSASVSTARSGTPSPDHIGRRSPQDDVLIEGLAHKFVHLGSQDGPQPSSVSSKSVNLGGTVQVGGSQRFSENGSPERFFYGNQVCTPLTSDLTSASNWKGPTSWLNDKGTSRENLYSPSQAASYSSLDSPQTLDNGATRKSAGLLSSGYTTIEGRSGNQDGQHFPTFNNHFDGLATDITAIKSFNCQMATSRQRENSLPRNQETRTTYTNLQTISKIIDDAEPGIAFVTSKDREKILWTSPSVHNTSNGSSKGTYETTDNAGATGFGLPSAVRGDNGALRSGSQSLRSQVLLTPGETTAPTQVSILPKAPLSTPSSSSRATICEARGQNSAQIPTSELTKRTPGGALNSTSDVASTTSSGTGDHGSKEICLNSLIRSSCQLKGCSKVHFRLPYQWQVLIGNIWIDFELMECIEKAYCNPQFSSIFVGNDEINFQKMTCNLNPIRRISTPSSVTMPDNSVFTTKWIWYWKNEFDEWVEYGKKKGNQQISTVDSSYLESFFLLYPRGIVTFQVGSQNYELSFQGMIQTNVESKTQRGVVRRPVFVSVQEVEQIRSGLDHQPAQIQSKPLTATLPDPRNFSTPSLKRYELSEINIQCPEYANISEHFKATMKNASIAKIKKIKNVELLNAFERKKMKMKNRNEKRLFCAVGRANVEYICANNFEWTLHGTSETKYGKGNYFTKDAICAHSNCQCDLKSIVMFVARVLVGESIEGHKSYTSPPAPYDSCVDTRLNPSVFVIFQKDQIYPEYVIEYTAGDKTCVIS</sequence>
<comment type="subcellular location">
    <subcellularLocation>
        <location evidence="2">Cytoplasm</location>
    </subcellularLocation>
    <subcellularLocation>
        <location evidence="1">Nucleus</location>
    </subcellularLocation>
</comment>
<dbReference type="Pfam" id="PF00644">
    <property type="entry name" value="PARP"/>
    <property type="match status" value="1"/>
</dbReference>
<evidence type="ECO:0000256" key="3">
    <source>
        <dbReference type="ARBA" id="ARBA00022490"/>
    </source>
</evidence>
<comment type="similarity">
    <text evidence="10">Belongs to the ARTD/PARP family.</text>
</comment>
<feature type="region of interest" description="Disordered" evidence="12">
    <location>
        <begin position="263"/>
        <end position="282"/>
    </location>
</feature>
<dbReference type="Proteomes" id="UP000585614">
    <property type="component" value="Unassembled WGS sequence"/>
</dbReference>
<evidence type="ECO:0000256" key="2">
    <source>
        <dbReference type="ARBA" id="ARBA00004496"/>
    </source>
</evidence>
<dbReference type="GO" id="GO:0032481">
    <property type="term" value="P:positive regulation of type I interferon production"/>
    <property type="evidence" value="ECO:0007669"/>
    <property type="project" value="TreeGrafter"/>
</dbReference>
<dbReference type="SUPFAM" id="SSF56399">
    <property type="entry name" value="ADP-ribosylation"/>
    <property type="match status" value="1"/>
</dbReference>
<dbReference type="InterPro" id="IPR040954">
    <property type="entry name" value="Znf-CCCH_8"/>
</dbReference>
<dbReference type="InterPro" id="IPR037197">
    <property type="entry name" value="WWE_dom_sf"/>
</dbReference>
<keyword evidence="9" id="KW-0539">Nucleus</keyword>
<dbReference type="GO" id="GO:0005634">
    <property type="term" value="C:nucleus"/>
    <property type="evidence" value="ECO:0007669"/>
    <property type="project" value="UniProtKB-SubCell"/>
</dbReference>
<dbReference type="Gene3D" id="3.90.228.10">
    <property type="match status" value="1"/>
</dbReference>
<keyword evidence="6" id="KW-0677">Repeat</keyword>
<evidence type="ECO:0000256" key="11">
    <source>
        <dbReference type="PROSITE-ProRule" id="PRU00723"/>
    </source>
</evidence>
<dbReference type="InterPro" id="IPR051712">
    <property type="entry name" value="ARTD-AVP"/>
</dbReference>
<dbReference type="Gene3D" id="3.30.720.50">
    <property type="match status" value="1"/>
</dbReference>
<evidence type="ECO:0000259" key="14">
    <source>
        <dbReference type="PROSITE" id="PS50918"/>
    </source>
</evidence>
<evidence type="ECO:0000256" key="1">
    <source>
        <dbReference type="ARBA" id="ARBA00004123"/>
    </source>
</evidence>
<feature type="compositionally biased region" description="Polar residues" evidence="12">
    <location>
        <begin position="263"/>
        <end position="273"/>
    </location>
</feature>
<dbReference type="Pfam" id="PF25261">
    <property type="entry name" value="zf-CCCH_PARP12"/>
    <property type="match status" value="1"/>
</dbReference>
<comment type="caution">
    <text evidence="16">The sequence shown here is derived from an EMBL/GenBank/DDBJ whole genome shotgun (WGS) entry which is preliminary data.</text>
</comment>
<evidence type="ECO:0000256" key="12">
    <source>
        <dbReference type="SAM" id="MobiDB-lite"/>
    </source>
</evidence>
<evidence type="ECO:0000313" key="16">
    <source>
        <dbReference type="EMBL" id="KAF6276348.1"/>
    </source>
</evidence>
<feature type="domain" description="PARP catalytic" evidence="15">
    <location>
        <begin position="831"/>
        <end position="1021"/>
    </location>
</feature>
<evidence type="ECO:0000256" key="6">
    <source>
        <dbReference type="ARBA" id="ARBA00022737"/>
    </source>
</evidence>
<reference evidence="16 17" key="1">
    <citation type="journal article" date="2020" name="Nature">
        <title>Six reference-quality genomes reveal evolution of bat adaptations.</title>
        <authorList>
            <person name="Jebb D."/>
            <person name="Huang Z."/>
            <person name="Pippel M."/>
            <person name="Hughes G.M."/>
            <person name="Lavrichenko K."/>
            <person name="Devanna P."/>
            <person name="Winkler S."/>
            <person name="Jermiin L.S."/>
            <person name="Skirmuntt E.C."/>
            <person name="Katzourakis A."/>
            <person name="Burkitt-Gray L."/>
            <person name="Ray D.A."/>
            <person name="Sullivan K.A.M."/>
            <person name="Roscito J.G."/>
            <person name="Kirilenko B.M."/>
            <person name="Davalos L.M."/>
            <person name="Corthals A.P."/>
            <person name="Power M.L."/>
            <person name="Jones G."/>
            <person name="Ransome R.D."/>
            <person name="Dechmann D.K.N."/>
            <person name="Locatelli A.G."/>
            <person name="Puechmaille S.J."/>
            <person name="Fedrigo O."/>
            <person name="Jarvis E.D."/>
            <person name="Hiller M."/>
            <person name="Vernes S.C."/>
            <person name="Myers E.W."/>
            <person name="Teeling E.C."/>
        </authorList>
    </citation>
    <scope>NUCLEOTIDE SEQUENCE [LARGE SCALE GENOMIC DNA]</scope>
    <source>
        <strain evidence="16">MRhiFer1</strain>
        <tissue evidence="16">Lung</tissue>
    </source>
</reference>
<dbReference type="Pfam" id="PF18633">
    <property type="entry name" value="zf-CCCH_8"/>
    <property type="match status" value="1"/>
</dbReference>
<name>A0A7J7RJQ8_RHIFE</name>
<proteinExistence type="inferred from homology"/>
<dbReference type="Gene3D" id="1.10.10.10">
    <property type="entry name" value="Winged helix-like DNA-binding domain superfamily/Winged helix DNA-binding domain"/>
    <property type="match status" value="1"/>
</dbReference>
<keyword evidence="4" id="KW-0597">Phosphoprotein</keyword>
<feature type="domain" description="C3H1-type" evidence="13">
    <location>
        <begin position="173"/>
        <end position="194"/>
    </location>
</feature>
<dbReference type="EMBL" id="JACAGC010000026">
    <property type="protein sequence ID" value="KAF6276348.1"/>
    <property type="molecule type" value="Genomic_DNA"/>
</dbReference>
<dbReference type="GO" id="GO:0009615">
    <property type="term" value="P:response to virus"/>
    <property type="evidence" value="ECO:0007669"/>
    <property type="project" value="TreeGrafter"/>
</dbReference>